<reference evidence="3" key="1">
    <citation type="submission" date="2016-11" db="UniProtKB">
        <authorList>
            <consortium name="WormBaseParasite"/>
        </authorList>
    </citation>
    <scope>IDENTIFICATION</scope>
</reference>
<dbReference type="WBParaSite" id="Hba_03076">
    <property type="protein sequence ID" value="Hba_03076"/>
    <property type="gene ID" value="Hba_03076"/>
</dbReference>
<keyword evidence="2" id="KW-1185">Reference proteome</keyword>
<feature type="transmembrane region" description="Helical" evidence="1">
    <location>
        <begin position="100"/>
        <end position="119"/>
    </location>
</feature>
<evidence type="ECO:0000313" key="2">
    <source>
        <dbReference type="Proteomes" id="UP000095283"/>
    </source>
</evidence>
<dbReference type="AlphaFoldDB" id="A0A1I7WDU5"/>
<evidence type="ECO:0000256" key="1">
    <source>
        <dbReference type="SAM" id="Phobius"/>
    </source>
</evidence>
<proteinExistence type="predicted"/>
<name>A0A1I7WDU5_HETBA</name>
<accession>A0A1I7WDU5</accession>
<keyword evidence="1" id="KW-1133">Transmembrane helix</keyword>
<sequence>MKLCNILSSVWLMFIKFMENKESKDHLDFRVNEVASVSCDVCLSAVYGINYNVIRLKKAAEDMIRLDCEALFHGQPEDIGKCIKIVVDKIEDYYNKVRRFYYTLFPQFFLILLLNYYFLF</sequence>
<evidence type="ECO:0000313" key="3">
    <source>
        <dbReference type="WBParaSite" id="Hba_03076"/>
    </source>
</evidence>
<keyword evidence="1" id="KW-0472">Membrane</keyword>
<dbReference type="Proteomes" id="UP000095283">
    <property type="component" value="Unplaced"/>
</dbReference>
<keyword evidence="1" id="KW-0812">Transmembrane</keyword>
<protein>
    <submittedName>
        <fullName evidence="3">Saposin B-type domain-containing protein</fullName>
    </submittedName>
</protein>
<organism evidence="2 3">
    <name type="scientific">Heterorhabditis bacteriophora</name>
    <name type="common">Entomopathogenic nematode worm</name>
    <dbReference type="NCBI Taxonomy" id="37862"/>
    <lineage>
        <taxon>Eukaryota</taxon>
        <taxon>Metazoa</taxon>
        <taxon>Ecdysozoa</taxon>
        <taxon>Nematoda</taxon>
        <taxon>Chromadorea</taxon>
        <taxon>Rhabditida</taxon>
        <taxon>Rhabditina</taxon>
        <taxon>Rhabditomorpha</taxon>
        <taxon>Strongyloidea</taxon>
        <taxon>Heterorhabditidae</taxon>
        <taxon>Heterorhabditis</taxon>
    </lineage>
</organism>